<comment type="caution">
    <text evidence="6">The sequence shown here is derived from an EMBL/GenBank/DDBJ whole genome shotgun (WGS) entry which is preliminary data.</text>
</comment>
<feature type="compositionally biased region" description="Basic residues" evidence="4">
    <location>
        <begin position="21"/>
        <end position="31"/>
    </location>
</feature>
<dbReference type="PANTHER" id="PTHR13096">
    <property type="entry name" value="MINA53 MYC INDUCED NUCLEAR ANTIGEN"/>
    <property type="match status" value="1"/>
</dbReference>
<proteinExistence type="predicted"/>
<dbReference type="Gene3D" id="2.60.120.650">
    <property type="entry name" value="Cupin"/>
    <property type="match status" value="1"/>
</dbReference>
<reference evidence="6 7" key="1">
    <citation type="submission" date="2018-03" db="EMBL/GenBank/DDBJ databases">
        <title>Bioinformatic expansion and discovery of thiopeptide antibiotics.</title>
        <authorList>
            <person name="Schwalen C.J."/>
            <person name="Hudson G.A."/>
            <person name="Mitchell D.A."/>
        </authorList>
    </citation>
    <scope>NUCLEOTIDE SEQUENCE [LARGE SCALE GENOMIC DNA]</scope>
    <source>
        <strain evidence="6 7">NRRL 8041</strain>
    </source>
</reference>
<dbReference type="Pfam" id="PF08007">
    <property type="entry name" value="JmjC_2"/>
    <property type="match status" value="1"/>
</dbReference>
<keyword evidence="7" id="KW-1185">Reference proteome</keyword>
<dbReference type="PROSITE" id="PS51184">
    <property type="entry name" value="JMJC"/>
    <property type="match status" value="1"/>
</dbReference>
<feature type="compositionally biased region" description="Basic and acidic residues" evidence="4">
    <location>
        <begin position="127"/>
        <end position="143"/>
    </location>
</feature>
<dbReference type="EMBL" id="PYBV01000009">
    <property type="protein sequence ID" value="PYC73529.1"/>
    <property type="molecule type" value="Genomic_DNA"/>
</dbReference>
<dbReference type="GO" id="GO:0046872">
    <property type="term" value="F:metal ion binding"/>
    <property type="evidence" value="ECO:0007669"/>
    <property type="project" value="UniProtKB-KW"/>
</dbReference>
<evidence type="ECO:0000313" key="7">
    <source>
        <dbReference type="Proteomes" id="UP000248333"/>
    </source>
</evidence>
<comment type="cofactor">
    <cofactor evidence="1">
        <name>Fe(2+)</name>
        <dbReference type="ChEBI" id="CHEBI:29033"/>
    </cofactor>
</comment>
<dbReference type="InterPro" id="IPR039994">
    <property type="entry name" value="NO66-like"/>
</dbReference>
<evidence type="ECO:0000256" key="4">
    <source>
        <dbReference type="SAM" id="MobiDB-lite"/>
    </source>
</evidence>
<evidence type="ECO:0000313" key="6">
    <source>
        <dbReference type="EMBL" id="PYC73529.1"/>
    </source>
</evidence>
<dbReference type="Proteomes" id="UP000248333">
    <property type="component" value="Unassembled WGS sequence"/>
</dbReference>
<feature type="domain" description="JmjC" evidence="5">
    <location>
        <begin position="330"/>
        <end position="469"/>
    </location>
</feature>
<evidence type="ECO:0000256" key="2">
    <source>
        <dbReference type="ARBA" id="ARBA00022723"/>
    </source>
</evidence>
<dbReference type="OrthoDB" id="9764016at2"/>
<evidence type="ECO:0000256" key="1">
    <source>
        <dbReference type="ARBA" id="ARBA00001954"/>
    </source>
</evidence>
<accession>A0A318NTT4</accession>
<dbReference type="SUPFAM" id="SSF51197">
    <property type="entry name" value="Clavaminate synthase-like"/>
    <property type="match status" value="1"/>
</dbReference>
<name>A0A318NTT4_9ACTN</name>
<keyword evidence="2" id="KW-0479">Metal-binding</keyword>
<dbReference type="InterPro" id="IPR003347">
    <property type="entry name" value="JmjC_dom"/>
</dbReference>
<keyword evidence="3" id="KW-0408">Iron</keyword>
<feature type="compositionally biased region" description="Basic residues" evidence="4">
    <location>
        <begin position="157"/>
        <end position="168"/>
    </location>
</feature>
<feature type="compositionally biased region" description="Basic residues" evidence="4">
    <location>
        <begin position="61"/>
        <end position="79"/>
    </location>
</feature>
<organism evidence="6 7">
    <name type="scientific">Micromonospora arborensis</name>
    <dbReference type="NCBI Taxonomy" id="2116518"/>
    <lineage>
        <taxon>Bacteria</taxon>
        <taxon>Bacillati</taxon>
        <taxon>Actinomycetota</taxon>
        <taxon>Actinomycetes</taxon>
        <taxon>Micromonosporales</taxon>
        <taxon>Micromonosporaceae</taxon>
        <taxon>Micromonospora</taxon>
    </lineage>
</organism>
<protein>
    <recommendedName>
        <fullName evidence="5">JmjC domain-containing protein</fullName>
    </recommendedName>
</protein>
<feature type="region of interest" description="Disordered" evidence="4">
    <location>
        <begin position="1"/>
        <end position="220"/>
    </location>
</feature>
<evidence type="ECO:0000259" key="5">
    <source>
        <dbReference type="PROSITE" id="PS51184"/>
    </source>
</evidence>
<gene>
    <name evidence="6" type="ORF">C7C45_06995</name>
</gene>
<sequence length="533" mass="58024">MGIAGRVRPSRPTRDPGPARQLRRRRQRQARSRCASAAPGRQARTAGDDGGDPGRDGSPPHRAHVLPGHRLRTVLARRHPKDDGVARPSRCRPGKGRAGDRAVGAPLVEGPCLPDVRNTRQNPARPGPDRRGAEGYEHADRHQSVRPSGVGSACQSARRRRRPHRRHPRLEADPPAGRTAGRAGRLLPRLGIPAARRRRTSPRVPHPLPSHRPHSPGIGRTDGRHVTAMNAMNDSMILRNLVGDVPAFLAESWRRVPTVLRPTQPPVGVFTVRDLELSLAGGLLRAPYVAVLGAGENPLDGIVAPRTVADRHLPDYVDPEKVSRRVAEGASVLLRNIEHWHAPTAALAYELGTDLGRPVEAFFFLTPAERQALPPHRDDADVFVVQVQGQKEWTVHSTPTDGRWDRGRAEQPGQVVLRVRLAPGEVLYLPRGAAHSAVAADGSTSAHLSLTVRDIGVAHLGAVVQRYLAAELELPPRPVEETGLLDTAARLLEHQRTRLAELTPQELLDAARAAALALRHKPPTTPCLGEARR</sequence>
<dbReference type="PANTHER" id="PTHR13096:SF8">
    <property type="entry name" value="RIBOSOMAL OXYGENASE 1"/>
    <property type="match status" value="1"/>
</dbReference>
<dbReference type="AlphaFoldDB" id="A0A318NTT4"/>
<evidence type="ECO:0000256" key="3">
    <source>
        <dbReference type="ARBA" id="ARBA00023004"/>
    </source>
</evidence>